<dbReference type="OrthoDB" id="538336at2759"/>
<reference evidence="16" key="1">
    <citation type="submission" date="2021-02" db="EMBL/GenBank/DDBJ databases">
        <authorList>
            <person name="Nowell W R."/>
        </authorList>
    </citation>
    <scope>NUCLEOTIDE SEQUENCE</scope>
    <source>
        <strain evidence="16">Ploen Becks lab</strain>
    </source>
</reference>
<keyword evidence="9" id="KW-0576">Peroxisome</keyword>
<dbReference type="FunFam" id="2.40.110.10:FF:000005">
    <property type="entry name" value="Acyl-coenzyme A oxidase"/>
    <property type="match status" value="1"/>
</dbReference>
<dbReference type="Gene3D" id="1.20.140.10">
    <property type="entry name" value="Butyryl-CoA Dehydrogenase, subunit A, domain 3"/>
    <property type="match status" value="2"/>
</dbReference>
<dbReference type="FunFam" id="1.20.140.10:FF:000007">
    <property type="entry name" value="Acyl-coenzyme A oxidase"/>
    <property type="match status" value="1"/>
</dbReference>
<dbReference type="GO" id="GO:0055088">
    <property type="term" value="P:lipid homeostasis"/>
    <property type="evidence" value="ECO:0007669"/>
    <property type="project" value="TreeGrafter"/>
</dbReference>
<accession>A0A813M845</accession>
<evidence type="ECO:0000256" key="12">
    <source>
        <dbReference type="PIRSR" id="PIRSR000168-2"/>
    </source>
</evidence>
<evidence type="ECO:0000256" key="11">
    <source>
        <dbReference type="PIRSR" id="PIRSR000168-1"/>
    </source>
</evidence>
<evidence type="ECO:0000313" key="16">
    <source>
        <dbReference type="EMBL" id="CAF0713222.1"/>
    </source>
</evidence>
<evidence type="ECO:0000256" key="10">
    <source>
        <dbReference type="PIRNR" id="PIRNR000168"/>
    </source>
</evidence>
<keyword evidence="8" id="KW-0443">Lipid metabolism</keyword>
<dbReference type="InterPro" id="IPR012258">
    <property type="entry name" value="Acyl-CoA_oxidase"/>
</dbReference>
<dbReference type="SUPFAM" id="SSF47203">
    <property type="entry name" value="Acyl-CoA dehydrogenase C-terminal domain-like"/>
    <property type="match status" value="2"/>
</dbReference>
<keyword evidence="7" id="KW-0560">Oxidoreductase</keyword>
<evidence type="ECO:0000256" key="4">
    <source>
        <dbReference type="ARBA" id="ARBA00022630"/>
    </source>
</evidence>
<name>A0A813M845_9BILA</name>
<evidence type="ECO:0000256" key="8">
    <source>
        <dbReference type="ARBA" id="ARBA00023098"/>
    </source>
</evidence>
<feature type="domain" description="Acyl-CoA oxidase C-terminal" evidence="13">
    <location>
        <begin position="488"/>
        <end position="629"/>
    </location>
</feature>
<keyword evidence="6" id="KW-0276">Fatty acid metabolism</keyword>
<dbReference type="InterPro" id="IPR046373">
    <property type="entry name" value="Acyl-CoA_Oxase/DH_mid-dom_sf"/>
</dbReference>
<dbReference type="GO" id="GO:0003997">
    <property type="term" value="F:acyl-CoA oxidase activity"/>
    <property type="evidence" value="ECO:0007669"/>
    <property type="project" value="InterPro"/>
</dbReference>
<dbReference type="AlphaFoldDB" id="A0A813M845"/>
<comment type="similarity">
    <text evidence="3 10">Belongs to the acyl-CoA oxidase family.</text>
</comment>
<dbReference type="Pfam" id="PF01756">
    <property type="entry name" value="ACOX"/>
    <property type="match status" value="1"/>
</dbReference>
<dbReference type="GO" id="GO:0005777">
    <property type="term" value="C:peroxisome"/>
    <property type="evidence" value="ECO:0007669"/>
    <property type="project" value="UniProtKB-SubCell"/>
</dbReference>
<dbReference type="Gene3D" id="2.40.110.10">
    <property type="entry name" value="Butyryl-CoA Dehydrogenase, subunit A, domain 2"/>
    <property type="match status" value="1"/>
</dbReference>
<evidence type="ECO:0000256" key="2">
    <source>
        <dbReference type="ARBA" id="ARBA00004275"/>
    </source>
</evidence>
<keyword evidence="5 10" id="KW-0274">FAD</keyword>
<dbReference type="Pfam" id="PF22924">
    <property type="entry name" value="ACOX_C_alpha1"/>
    <property type="match status" value="1"/>
</dbReference>
<feature type="binding site" evidence="12">
    <location>
        <position position="153"/>
    </location>
    <ligand>
        <name>FAD</name>
        <dbReference type="ChEBI" id="CHEBI:57692"/>
    </ligand>
</feature>
<keyword evidence="17" id="KW-1185">Reference proteome</keyword>
<comment type="subcellular location">
    <subcellularLocation>
        <location evidence="2">Peroxisome</location>
    </subcellularLocation>
</comment>
<dbReference type="InterPro" id="IPR006091">
    <property type="entry name" value="Acyl-CoA_Oxase/DH_mid-dom"/>
</dbReference>
<dbReference type="SUPFAM" id="SSF56645">
    <property type="entry name" value="Acyl-CoA dehydrogenase NM domain-like"/>
    <property type="match status" value="1"/>
</dbReference>
<dbReference type="PANTHER" id="PTHR10909:SF382">
    <property type="entry name" value="ACYL-COENZYME A OXIDASE"/>
    <property type="match status" value="1"/>
</dbReference>
<protein>
    <recommendedName>
        <fullName evidence="10">Acyl-coenzyme A oxidase</fullName>
    </recommendedName>
</protein>
<dbReference type="EMBL" id="CAJNOC010000081">
    <property type="protein sequence ID" value="CAF0713222.1"/>
    <property type="molecule type" value="Genomic_DNA"/>
</dbReference>
<evidence type="ECO:0000256" key="5">
    <source>
        <dbReference type="ARBA" id="ARBA00022827"/>
    </source>
</evidence>
<organism evidence="16 17">
    <name type="scientific">Brachionus calyciflorus</name>
    <dbReference type="NCBI Taxonomy" id="104777"/>
    <lineage>
        <taxon>Eukaryota</taxon>
        <taxon>Metazoa</taxon>
        <taxon>Spiralia</taxon>
        <taxon>Gnathifera</taxon>
        <taxon>Rotifera</taxon>
        <taxon>Eurotatoria</taxon>
        <taxon>Monogononta</taxon>
        <taxon>Pseudotrocha</taxon>
        <taxon>Ploima</taxon>
        <taxon>Brachionidae</taxon>
        <taxon>Brachionus</taxon>
    </lineage>
</organism>
<comment type="caution">
    <text evidence="16">The sequence shown here is derived from an EMBL/GenBank/DDBJ whole genome shotgun (WGS) entry which is preliminary data.</text>
</comment>
<evidence type="ECO:0000256" key="1">
    <source>
        <dbReference type="ARBA" id="ARBA00001974"/>
    </source>
</evidence>
<dbReference type="PANTHER" id="PTHR10909">
    <property type="entry name" value="ELECTRON TRANSPORT OXIDOREDUCTASE"/>
    <property type="match status" value="1"/>
</dbReference>
<evidence type="ECO:0000259" key="15">
    <source>
        <dbReference type="Pfam" id="PF22924"/>
    </source>
</evidence>
<evidence type="ECO:0000259" key="14">
    <source>
        <dbReference type="Pfam" id="PF02770"/>
    </source>
</evidence>
<dbReference type="InterPro" id="IPR036250">
    <property type="entry name" value="AcylCo_DH-like_C"/>
</dbReference>
<dbReference type="Proteomes" id="UP000663879">
    <property type="component" value="Unassembled WGS sequence"/>
</dbReference>
<dbReference type="FunFam" id="1.20.140.10:FF:000010">
    <property type="entry name" value="Acyl-coenzyme A oxidase"/>
    <property type="match status" value="1"/>
</dbReference>
<dbReference type="InterPro" id="IPR002655">
    <property type="entry name" value="Acyl-CoA_oxidase_C"/>
</dbReference>
<dbReference type="Pfam" id="PF02770">
    <property type="entry name" value="Acyl-CoA_dh_M"/>
    <property type="match status" value="1"/>
</dbReference>
<dbReference type="InterPro" id="IPR009100">
    <property type="entry name" value="AcylCoA_DH/oxidase_NM_dom_sf"/>
</dbReference>
<evidence type="ECO:0000256" key="7">
    <source>
        <dbReference type="ARBA" id="ARBA00023002"/>
    </source>
</evidence>
<evidence type="ECO:0000259" key="13">
    <source>
        <dbReference type="Pfam" id="PF01756"/>
    </source>
</evidence>
<dbReference type="GO" id="GO:0071949">
    <property type="term" value="F:FAD binding"/>
    <property type="evidence" value="ECO:0007669"/>
    <property type="project" value="InterPro"/>
</dbReference>
<feature type="domain" description="Acyl-CoA oxidase/dehydrogenase middle" evidence="14">
    <location>
        <begin position="149"/>
        <end position="259"/>
    </location>
</feature>
<evidence type="ECO:0000256" key="6">
    <source>
        <dbReference type="ARBA" id="ARBA00022832"/>
    </source>
</evidence>
<proteinExistence type="inferred from homology"/>
<evidence type="ECO:0000256" key="9">
    <source>
        <dbReference type="ARBA" id="ARBA00023140"/>
    </source>
</evidence>
<comment type="cofactor">
    <cofactor evidence="1">
        <name>FAD</name>
        <dbReference type="ChEBI" id="CHEBI:57692"/>
    </cofactor>
</comment>
<dbReference type="InterPro" id="IPR055060">
    <property type="entry name" value="ACOX_C_alpha1"/>
</dbReference>
<sequence length="652" mass="73920">MWKVSNCKNLISINNKSVHKTIRFLSGWDAKETSKLLDHHNHDTREGLRNLFKDPLFIPKYNVTLDQERQLAYDKLKKICDSGLFSVKDFWTNPRNIFAAHEITGMVCPSTTTKLTVQFNLFGGTLLKLGTKNHHHMLDGIDKFEKVGCFALTELAYGNNAVEMETTAHYDQEKQEFVINTPTTKAQKYWITNGAVHAHYAIVFARLIHNGVDEGLHGFLVNIRDEKNLSVKEGCQVWDMGYKIGLNGVDNAALWFNNVRIPRLNLLDAHSSMDENGVFKSKIEDKSARRRKRFLVLADQLLSGRVCIASMTLGSIKLLLDETVRYASTRLCVGPTGKSDTPIMHYQLQNRALLPLIAQTYALNFALNYVQDRYTNQSEADHAEVVRLCCIIKPLITWHGENTASICRERCGGQGFLAANRFGDGIAGMHAGITAEGDNRVICQKVSKELLETANFDQVGKHLKLRAKPLSEQHSTNHLQTDNVTSTEWLLKLFKSRENFLMNELAGRMFVANKKGQPLFETWMKHESDNVQALATAWGENMAIEQFDKGIRSAQETLQPTLRKLFNLYALDRVLADGVFYLENGFINAEQSQKMSAEVRRLCHELGKDALELTKGFGIPDHMHHAPIANDWVKYNETDSHGEFENQSYRSV</sequence>
<evidence type="ECO:0000256" key="3">
    <source>
        <dbReference type="ARBA" id="ARBA00006288"/>
    </source>
</evidence>
<dbReference type="PIRSF" id="PIRSF000168">
    <property type="entry name" value="Acyl-CoA_oxidase"/>
    <property type="match status" value="1"/>
</dbReference>
<feature type="active site" description="Proton acceptor" evidence="11">
    <location>
        <position position="436"/>
    </location>
</feature>
<dbReference type="GO" id="GO:0005504">
    <property type="term" value="F:fatty acid binding"/>
    <property type="evidence" value="ECO:0007669"/>
    <property type="project" value="TreeGrafter"/>
</dbReference>
<dbReference type="GO" id="GO:0033540">
    <property type="term" value="P:fatty acid beta-oxidation using acyl-CoA oxidase"/>
    <property type="evidence" value="ECO:0007669"/>
    <property type="project" value="TreeGrafter"/>
</dbReference>
<evidence type="ECO:0000313" key="17">
    <source>
        <dbReference type="Proteomes" id="UP000663879"/>
    </source>
</evidence>
<gene>
    <name evidence="16" type="ORF">OXX778_LOCUS1311</name>
</gene>
<feature type="domain" description="Acyl-CoA oxidase C-alpha1" evidence="15">
    <location>
        <begin position="301"/>
        <end position="451"/>
    </location>
</feature>
<keyword evidence="4 10" id="KW-0285">Flavoprotein</keyword>